<dbReference type="InterPro" id="IPR050090">
    <property type="entry name" value="Tyrosine_recombinase_XerCD"/>
</dbReference>
<evidence type="ECO:0000313" key="6">
    <source>
        <dbReference type="EMBL" id="NVD45718.1"/>
    </source>
</evidence>
<protein>
    <submittedName>
        <fullName evidence="6">Site-specific integrase</fullName>
    </submittedName>
</protein>
<name>A0A850H794_9SPHN</name>
<evidence type="ECO:0000256" key="4">
    <source>
        <dbReference type="ARBA" id="ARBA00023172"/>
    </source>
</evidence>
<keyword evidence="3" id="KW-0238">DNA-binding</keyword>
<dbReference type="Pfam" id="PF00589">
    <property type="entry name" value="Phage_integrase"/>
    <property type="match status" value="1"/>
</dbReference>
<dbReference type="EMBL" id="JABWGV010000004">
    <property type="protein sequence ID" value="NVD45718.1"/>
    <property type="molecule type" value="Genomic_DNA"/>
</dbReference>
<comment type="similarity">
    <text evidence="1">Belongs to the 'phage' integrase family.</text>
</comment>
<dbReference type="AlphaFoldDB" id="A0A850H794"/>
<keyword evidence="4" id="KW-0233">DNA recombination</keyword>
<dbReference type="GO" id="GO:0003677">
    <property type="term" value="F:DNA binding"/>
    <property type="evidence" value="ECO:0007669"/>
    <property type="project" value="UniProtKB-KW"/>
</dbReference>
<dbReference type="PROSITE" id="PS51898">
    <property type="entry name" value="TYR_RECOMBINASE"/>
    <property type="match status" value="1"/>
</dbReference>
<comment type="caution">
    <text evidence="6">The sequence shown here is derived from an EMBL/GenBank/DDBJ whole genome shotgun (WGS) entry which is preliminary data.</text>
</comment>
<dbReference type="PANTHER" id="PTHR30349">
    <property type="entry name" value="PHAGE INTEGRASE-RELATED"/>
    <property type="match status" value="1"/>
</dbReference>
<dbReference type="GO" id="GO:0015074">
    <property type="term" value="P:DNA integration"/>
    <property type="evidence" value="ECO:0007669"/>
    <property type="project" value="UniProtKB-KW"/>
</dbReference>
<sequence>MIVDLIDTPHIKLFVVLALATGARAGAILDLTWERVNFEQGLIDFRPPGRIQTNKRRNVVPMNNRARSALLEAQPAAMTGHVIEYAGKPVGSVKKAIQRLSSRAGIPFSPHTFRHTCAVWMAQDNVPMQLISQYLAHTSLRMTEQVYARYSPTFMRDASDATEF</sequence>
<evidence type="ECO:0000313" key="7">
    <source>
        <dbReference type="Proteomes" id="UP000561438"/>
    </source>
</evidence>
<feature type="domain" description="Tyr recombinase" evidence="5">
    <location>
        <begin position="1"/>
        <end position="160"/>
    </location>
</feature>
<dbReference type="GO" id="GO:0006310">
    <property type="term" value="P:DNA recombination"/>
    <property type="evidence" value="ECO:0007669"/>
    <property type="project" value="UniProtKB-KW"/>
</dbReference>
<dbReference type="InterPro" id="IPR013762">
    <property type="entry name" value="Integrase-like_cat_sf"/>
</dbReference>
<dbReference type="PANTHER" id="PTHR30349:SF41">
    <property type="entry name" value="INTEGRASE_RECOMBINASE PROTEIN MJ0367-RELATED"/>
    <property type="match status" value="1"/>
</dbReference>
<dbReference type="Gene3D" id="1.10.443.10">
    <property type="entry name" value="Intergrase catalytic core"/>
    <property type="match status" value="1"/>
</dbReference>
<evidence type="ECO:0000259" key="5">
    <source>
        <dbReference type="PROSITE" id="PS51898"/>
    </source>
</evidence>
<organism evidence="6 7">
    <name type="scientific">Qipengyuania atrilutea</name>
    <dbReference type="NCBI Taxonomy" id="2744473"/>
    <lineage>
        <taxon>Bacteria</taxon>
        <taxon>Pseudomonadati</taxon>
        <taxon>Pseudomonadota</taxon>
        <taxon>Alphaproteobacteria</taxon>
        <taxon>Sphingomonadales</taxon>
        <taxon>Erythrobacteraceae</taxon>
        <taxon>Qipengyuania</taxon>
    </lineage>
</organism>
<evidence type="ECO:0000256" key="3">
    <source>
        <dbReference type="ARBA" id="ARBA00023125"/>
    </source>
</evidence>
<proteinExistence type="inferred from homology"/>
<dbReference type="InterPro" id="IPR002104">
    <property type="entry name" value="Integrase_catalytic"/>
</dbReference>
<accession>A0A850H794</accession>
<keyword evidence="2" id="KW-0229">DNA integration</keyword>
<dbReference type="Proteomes" id="UP000561438">
    <property type="component" value="Unassembled WGS sequence"/>
</dbReference>
<evidence type="ECO:0000256" key="2">
    <source>
        <dbReference type="ARBA" id="ARBA00022908"/>
    </source>
</evidence>
<dbReference type="CDD" id="cd00796">
    <property type="entry name" value="INT_Rci_Hp1_C"/>
    <property type="match status" value="1"/>
</dbReference>
<keyword evidence="7" id="KW-1185">Reference proteome</keyword>
<reference evidence="6 7" key="1">
    <citation type="submission" date="2020-06" db="EMBL/GenBank/DDBJ databases">
        <title>Altererythrobacter sp. HHU K3-1.</title>
        <authorList>
            <person name="Zhang D."/>
            <person name="Xue H."/>
        </authorList>
    </citation>
    <scope>NUCLEOTIDE SEQUENCE [LARGE SCALE GENOMIC DNA]</scope>
    <source>
        <strain evidence="6 7">HHU K3-1</strain>
    </source>
</reference>
<dbReference type="InterPro" id="IPR011010">
    <property type="entry name" value="DNA_brk_join_enz"/>
</dbReference>
<evidence type="ECO:0000256" key="1">
    <source>
        <dbReference type="ARBA" id="ARBA00008857"/>
    </source>
</evidence>
<gene>
    <name evidence="6" type="ORF">HUV48_11935</name>
</gene>
<dbReference type="SUPFAM" id="SSF56349">
    <property type="entry name" value="DNA breaking-rejoining enzymes"/>
    <property type="match status" value="1"/>
</dbReference>